<dbReference type="AlphaFoldDB" id="A0A1H8B015"/>
<protein>
    <submittedName>
        <fullName evidence="5">Uncharacterized conserved protein</fullName>
    </submittedName>
</protein>
<dbReference type="PANTHER" id="PTHR28620:SF1">
    <property type="entry name" value="CENP-V_GFA DOMAIN-CONTAINING PROTEIN"/>
    <property type="match status" value="1"/>
</dbReference>
<evidence type="ECO:0000313" key="5">
    <source>
        <dbReference type="EMBL" id="SEM76116.1"/>
    </source>
</evidence>
<organism evidence="5 6">
    <name type="scientific">Sphingomonas gellani</name>
    <dbReference type="NCBI Taxonomy" id="1166340"/>
    <lineage>
        <taxon>Bacteria</taxon>
        <taxon>Pseudomonadati</taxon>
        <taxon>Pseudomonadota</taxon>
        <taxon>Alphaproteobacteria</taxon>
        <taxon>Sphingomonadales</taxon>
        <taxon>Sphingomonadaceae</taxon>
        <taxon>Sphingomonas</taxon>
    </lineage>
</organism>
<evidence type="ECO:0000313" key="6">
    <source>
        <dbReference type="Proteomes" id="UP000199206"/>
    </source>
</evidence>
<dbReference type="PROSITE" id="PS51891">
    <property type="entry name" value="CENP_V_GFA"/>
    <property type="match status" value="1"/>
</dbReference>
<keyword evidence="2" id="KW-0479">Metal-binding</keyword>
<accession>A0A1H8B015</accession>
<dbReference type="OrthoDB" id="9805575at2"/>
<dbReference type="InterPro" id="IPR006913">
    <property type="entry name" value="CENP-V/GFA"/>
</dbReference>
<keyword evidence="3" id="KW-0862">Zinc</keyword>
<gene>
    <name evidence="5" type="ORF">SAMN05192583_1135</name>
</gene>
<dbReference type="GO" id="GO:0016846">
    <property type="term" value="F:carbon-sulfur lyase activity"/>
    <property type="evidence" value="ECO:0007669"/>
    <property type="project" value="InterPro"/>
</dbReference>
<keyword evidence="6" id="KW-1185">Reference proteome</keyword>
<dbReference type="GO" id="GO:0046872">
    <property type="term" value="F:metal ion binding"/>
    <property type="evidence" value="ECO:0007669"/>
    <property type="project" value="UniProtKB-KW"/>
</dbReference>
<dbReference type="Gene3D" id="2.170.150.70">
    <property type="match status" value="1"/>
</dbReference>
<dbReference type="EMBL" id="FOCF01000002">
    <property type="protein sequence ID" value="SEM76116.1"/>
    <property type="molecule type" value="Genomic_DNA"/>
</dbReference>
<feature type="domain" description="CENP-V/GFA" evidence="4">
    <location>
        <begin position="8"/>
        <end position="124"/>
    </location>
</feature>
<evidence type="ECO:0000256" key="1">
    <source>
        <dbReference type="ARBA" id="ARBA00005495"/>
    </source>
</evidence>
<evidence type="ECO:0000256" key="3">
    <source>
        <dbReference type="ARBA" id="ARBA00022833"/>
    </source>
</evidence>
<dbReference type="InterPro" id="IPR052355">
    <property type="entry name" value="CENP-V-like"/>
</dbReference>
<dbReference type="Proteomes" id="UP000199206">
    <property type="component" value="Unassembled WGS sequence"/>
</dbReference>
<proteinExistence type="inferred from homology"/>
<evidence type="ECO:0000259" key="4">
    <source>
        <dbReference type="PROSITE" id="PS51891"/>
    </source>
</evidence>
<sequence length="145" mass="15903">MSQGSQTVAGRCHCGTVRFEAVLSDGLATARRCTCSYCRMRGAVVVSAVMHGVTILEGADSLTSYRFNTRVAEHFFCSRCGIYTHHQRRSNPNEYGVNVACLEGVSPFDFAEVLVVDGVHHPSDTGGRSRQIGTLRFVKLDEEKT</sequence>
<name>A0A1H8B015_9SPHN</name>
<dbReference type="Pfam" id="PF04828">
    <property type="entry name" value="GFA"/>
    <property type="match status" value="1"/>
</dbReference>
<dbReference type="STRING" id="1166340.SAMN05192583_1135"/>
<dbReference type="InterPro" id="IPR011057">
    <property type="entry name" value="Mss4-like_sf"/>
</dbReference>
<reference evidence="6" key="1">
    <citation type="submission" date="2016-10" db="EMBL/GenBank/DDBJ databases">
        <authorList>
            <person name="Varghese N."/>
            <person name="Submissions S."/>
        </authorList>
    </citation>
    <scope>NUCLEOTIDE SEQUENCE [LARGE SCALE GENOMIC DNA]</scope>
    <source>
        <strain evidence="6">S6-262</strain>
    </source>
</reference>
<comment type="similarity">
    <text evidence="1">Belongs to the Gfa family.</text>
</comment>
<dbReference type="SUPFAM" id="SSF51316">
    <property type="entry name" value="Mss4-like"/>
    <property type="match status" value="1"/>
</dbReference>
<evidence type="ECO:0000256" key="2">
    <source>
        <dbReference type="ARBA" id="ARBA00022723"/>
    </source>
</evidence>
<dbReference type="PANTHER" id="PTHR28620">
    <property type="entry name" value="CENTROMERE PROTEIN V"/>
    <property type="match status" value="1"/>
</dbReference>